<keyword evidence="2" id="KW-1185">Reference proteome</keyword>
<dbReference type="InterPro" id="IPR046032">
    <property type="entry name" value="DUF5990"/>
</dbReference>
<dbReference type="Pfam" id="PF19452">
    <property type="entry name" value="DUF5990"/>
    <property type="match status" value="1"/>
</dbReference>
<accession>A0ABN2RIW9</accession>
<name>A0ABN2RIW9_9ACTN</name>
<evidence type="ECO:0000313" key="1">
    <source>
        <dbReference type="EMBL" id="GAA1969846.1"/>
    </source>
</evidence>
<reference evidence="1 2" key="1">
    <citation type="journal article" date="2019" name="Int. J. Syst. Evol. Microbiol.">
        <title>The Global Catalogue of Microorganisms (GCM) 10K type strain sequencing project: providing services to taxonomists for standard genome sequencing and annotation.</title>
        <authorList>
            <consortium name="The Broad Institute Genomics Platform"/>
            <consortium name="The Broad Institute Genome Sequencing Center for Infectious Disease"/>
            <person name="Wu L."/>
            <person name="Ma J."/>
        </authorList>
    </citation>
    <scope>NUCLEOTIDE SEQUENCE [LARGE SCALE GENOMIC DNA]</scope>
    <source>
        <strain evidence="1 2">JCM 16013</strain>
    </source>
</reference>
<organism evidence="1 2">
    <name type="scientific">Catenulispora subtropica</name>
    <dbReference type="NCBI Taxonomy" id="450798"/>
    <lineage>
        <taxon>Bacteria</taxon>
        <taxon>Bacillati</taxon>
        <taxon>Actinomycetota</taxon>
        <taxon>Actinomycetes</taxon>
        <taxon>Catenulisporales</taxon>
        <taxon>Catenulisporaceae</taxon>
        <taxon>Catenulispora</taxon>
    </lineage>
</organism>
<protein>
    <submittedName>
        <fullName evidence="1">Uncharacterized protein</fullName>
    </submittedName>
</protein>
<sequence length="141" mass="15241">MLLRIDGHDLPGMPGIRVAVQVKDKPKELLDPQRGDAGAVAWELPVEPFTTGDGLRTLRGRHVQTGIGGRFVYLSWGRTGEDGSGFEMFRRSKLMLSGIPEDVLAAGVEAGVLRARVRLTDAEGQPVSARLLPPEVEWSAG</sequence>
<dbReference type="Proteomes" id="UP001499854">
    <property type="component" value="Unassembled WGS sequence"/>
</dbReference>
<proteinExistence type="predicted"/>
<dbReference type="EMBL" id="BAAAQM010000015">
    <property type="protein sequence ID" value="GAA1969846.1"/>
    <property type="molecule type" value="Genomic_DNA"/>
</dbReference>
<gene>
    <name evidence="1" type="ORF">GCM10009838_30730</name>
</gene>
<evidence type="ECO:0000313" key="2">
    <source>
        <dbReference type="Proteomes" id="UP001499854"/>
    </source>
</evidence>
<dbReference type="RefSeq" id="WP_344657686.1">
    <property type="nucleotide sequence ID" value="NZ_BAAAQM010000015.1"/>
</dbReference>
<comment type="caution">
    <text evidence="1">The sequence shown here is derived from an EMBL/GenBank/DDBJ whole genome shotgun (WGS) entry which is preliminary data.</text>
</comment>